<evidence type="ECO:0000313" key="2">
    <source>
        <dbReference type="EMBL" id="ACL10843.1"/>
    </source>
</evidence>
<dbReference type="STRING" id="490899.DKAM_0517"/>
<dbReference type="InterPro" id="IPR049516">
    <property type="entry name" value="FAD-depend_C"/>
</dbReference>
<dbReference type="KEGG" id="dka:DKAM_0517"/>
<accession>B8D412</accession>
<dbReference type="eggNOG" id="arCOG02231">
    <property type="taxonomic scope" value="Archaea"/>
</dbReference>
<dbReference type="PANTHER" id="PTHR43106">
    <property type="entry name" value="DEHYDROGENASE-RELATED"/>
    <property type="match status" value="1"/>
</dbReference>
<evidence type="ECO:0000313" key="3">
    <source>
        <dbReference type="Proteomes" id="UP000006903"/>
    </source>
</evidence>
<dbReference type="InterPro" id="IPR036188">
    <property type="entry name" value="FAD/NAD-bd_sf"/>
</dbReference>
<protein>
    <submittedName>
        <fullName evidence="2">FAD dependent oxidoreductase</fullName>
    </submittedName>
</protein>
<sequence length="484" mass="53208">MKPLSKYDVVIVGGGPAGLFAAYELSFHTGKLRVLLIDKGRRVENRLCPMFDIANKSRIHRCRMCNPCNIMYGIGGAGALSSGIINLRPDVGGDLDKLLGSWEDAMRIVTYIDSILRKFGAQGELVNVEDSSELERLVAKAGGRFIPTPQRRVGSDKMPNVIYSMEKYLENSGVKILVETSVDDIDVDGGSYIVKTTSGTFTARHLILAPGRGGARWFSTISRKLGIETEPGPLDIGVRIEVPSYIAEPVTSIVKDPKIILYTKSYDDKVRTFCTNPKGFVVRELYDDGTVGVNGESYIEVKSRNTNFALLVTINLTDPMEDTVEYGKHIASLTTKLGGGKPLIQRFGDLLSGRRSTWGRIGRSIVEPTLRDATPGDISMAYPHRVIENIIEAIERLDVVMPGLASYNTLLYAPEIKFYSVKTRVSRNFETNLENIYVAGDGAGLSRGINIAAATGVLAARSIIEKEGLREAFQDHLFLDVYSR</sequence>
<proteinExistence type="predicted"/>
<gene>
    <name evidence="2" type="ordered locus">DKAM_0517</name>
</gene>
<dbReference type="PANTHER" id="PTHR43106:SF1">
    <property type="entry name" value="DEHYDROGENASE-RELATED"/>
    <property type="match status" value="1"/>
</dbReference>
<dbReference type="InterPro" id="IPR028348">
    <property type="entry name" value="FAD-binding_protein"/>
</dbReference>
<dbReference type="PIRSF" id="PIRSF038984">
    <property type="entry name" value="FAD_binding_protein"/>
    <property type="match status" value="1"/>
</dbReference>
<dbReference type="AlphaFoldDB" id="B8D412"/>
<organism evidence="2 3">
    <name type="scientific">Desulfurococcus amylolyticus (strain DSM 18924 / JCM 16383 / VKM B-2413 / 1221n)</name>
    <name type="common">Desulfurococcus kamchatkensis</name>
    <dbReference type="NCBI Taxonomy" id="490899"/>
    <lineage>
        <taxon>Archaea</taxon>
        <taxon>Thermoproteota</taxon>
        <taxon>Thermoprotei</taxon>
        <taxon>Desulfurococcales</taxon>
        <taxon>Desulfurococcaceae</taxon>
        <taxon>Desulfurococcus</taxon>
    </lineage>
</organism>
<name>B8D412_DESA1</name>
<reference evidence="2 3" key="1">
    <citation type="journal article" date="2009" name="J. Bacteriol.">
        <title>Complete genome sequence of the anaerobic, protein-degrading hyperthermophilic crenarchaeon Desulfurococcus kamchatkensis.</title>
        <authorList>
            <person name="Ravin N.V."/>
            <person name="Mardanov A.V."/>
            <person name="Beletsky A.V."/>
            <person name="Kublanov I.V."/>
            <person name="Kolganova T.V."/>
            <person name="Lebedinsky A.V."/>
            <person name="Chernyh N.A."/>
            <person name="Bonch-Osmolovskaya E.A."/>
            <person name="Skryabin K.G."/>
        </authorList>
    </citation>
    <scope>NUCLEOTIDE SEQUENCE [LARGE SCALE GENOMIC DNA]</scope>
    <source>
        <strain evidence="3">DSM 18924 / JCM 16383 / VKM B-2413 / 1221n</strain>
    </source>
</reference>
<dbReference type="SUPFAM" id="SSF51905">
    <property type="entry name" value="FAD/NAD(P)-binding domain"/>
    <property type="match status" value="1"/>
</dbReference>
<evidence type="ECO:0000259" key="1">
    <source>
        <dbReference type="Pfam" id="PF21688"/>
    </source>
</evidence>
<dbReference type="PRINTS" id="PR00368">
    <property type="entry name" value="FADPNR"/>
</dbReference>
<dbReference type="Proteomes" id="UP000006903">
    <property type="component" value="Chromosome"/>
</dbReference>
<dbReference type="Gene3D" id="3.50.50.60">
    <property type="entry name" value="FAD/NAD(P)-binding domain"/>
    <property type="match status" value="2"/>
</dbReference>
<dbReference type="Pfam" id="PF13450">
    <property type="entry name" value="NAD_binding_8"/>
    <property type="match status" value="1"/>
</dbReference>
<dbReference type="Pfam" id="PF21688">
    <property type="entry name" value="FAD-depend_C"/>
    <property type="match status" value="1"/>
</dbReference>
<dbReference type="EMBL" id="CP001140">
    <property type="protein sequence ID" value="ACL10843.1"/>
    <property type="molecule type" value="Genomic_DNA"/>
</dbReference>
<feature type="domain" description="FAD-dependent protein C-terminal" evidence="1">
    <location>
        <begin position="264"/>
        <end position="415"/>
    </location>
</feature>
<dbReference type="HOGENOM" id="CLU_046973_1_0_2"/>